<dbReference type="OrthoDB" id="10388929at2759"/>
<evidence type="ECO:0000313" key="3">
    <source>
        <dbReference type="Proteomes" id="UP000654370"/>
    </source>
</evidence>
<dbReference type="Proteomes" id="UP000654370">
    <property type="component" value="Unassembled WGS sequence"/>
</dbReference>
<feature type="region of interest" description="Disordered" evidence="1">
    <location>
        <begin position="55"/>
        <end position="83"/>
    </location>
</feature>
<name>A0A8H7PIX0_MORIS</name>
<keyword evidence="3" id="KW-1185">Reference proteome</keyword>
<evidence type="ECO:0000256" key="1">
    <source>
        <dbReference type="SAM" id="MobiDB-lite"/>
    </source>
</evidence>
<proteinExistence type="predicted"/>
<reference evidence="2" key="1">
    <citation type="submission" date="2020-12" db="EMBL/GenBank/DDBJ databases">
        <title>Metabolic potential, ecology and presence of endohyphal bacteria is reflected in genomic diversity of Mucoromycotina.</title>
        <authorList>
            <person name="Muszewska A."/>
            <person name="Okrasinska A."/>
            <person name="Steczkiewicz K."/>
            <person name="Drgas O."/>
            <person name="Orlowska M."/>
            <person name="Perlinska-Lenart U."/>
            <person name="Aleksandrzak-Piekarczyk T."/>
            <person name="Szatraj K."/>
            <person name="Zielenkiewicz U."/>
            <person name="Pilsyk S."/>
            <person name="Malc E."/>
            <person name="Mieczkowski P."/>
            <person name="Kruszewska J.S."/>
            <person name="Biernat P."/>
            <person name="Pawlowska J."/>
        </authorList>
    </citation>
    <scope>NUCLEOTIDE SEQUENCE</scope>
    <source>
        <strain evidence="2">WA0000067209</strain>
    </source>
</reference>
<dbReference type="EMBL" id="JAEPQZ010000012">
    <property type="protein sequence ID" value="KAG2174761.1"/>
    <property type="molecule type" value="Genomic_DNA"/>
</dbReference>
<dbReference type="AlphaFoldDB" id="A0A8H7PIX0"/>
<feature type="compositionally biased region" description="Polar residues" evidence="1">
    <location>
        <begin position="112"/>
        <end position="124"/>
    </location>
</feature>
<evidence type="ECO:0000313" key="2">
    <source>
        <dbReference type="EMBL" id="KAG2174761.1"/>
    </source>
</evidence>
<protein>
    <submittedName>
        <fullName evidence="2">Uncharacterized protein</fullName>
    </submittedName>
</protein>
<accession>A0A8H7PIX0</accession>
<gene>
    <name evidence="2" type="ORF">INT43_005819</name>
</gene>
<organism evidence="2 3">
    <name type="scientific">Mortierella isabellina</name>
    <name type="common">Filamentous fungus</name>
    <name type="synonym">Umbelopsis isabellina</name>
    <dbReference type="NCBI Taxonomy" id="91625"/>
    <lineage>
        <taxon>Eukaryota</taxon>
        <taxon>Fungi</taxon>
        <taxon>Fungi incertae sedis</taxon>
        <taxon>Mucoromycota</taxon>
        <taxon>Mucoromycotina</taxon>
        <taxon>Umbelopsidomycetes</taxon>
        <taxon>Umbelopsidales</taxon>
        <taxon>Umbelopsidaceae</taxon>
        <taxon>Umbelopsis</taxon>
    </lineage>
</organism>
<sequence>MTSVPTLKDALLAEQEQIGLLEFIASQTRIIREQLAQKQIMTILSAAETAKPVATQPVFKKKQPKKGPSAGHQPQNHDAPLQPSVPFEINLIRSDHSDTRSHISISSDSDSLENVQDNETQESVTFNEEEDALYMANDYLDDEIAKEVELIDQPYQSTQESAVDTQEEAELSTTPSAFVRPYPSLTRPLIVRGGKSRKSGKAKGEKVAFQPWLKRRS</sequence>
<comment type="caution">
    <text evidence="2">The sequence shown here is derived from an EMBL/GenBank/DDBJ whole genome shotgun (WGS) entry which is preliminary data.</text>
</comment>
<feature type="region of interest" description="Disordered" evidence="1">
    <location>
        <begin position="193"/>
        <end position="217"/>
    </location>
</feature>
<feature type="region of interest" description="Disordered" evidence="1">
    <location>
        <begin position="98"/>
        <end position="124"/>
    </location>
</feature>